<dbReference type="AlphaFoldDB" id="A0A0R1RUD7"/>
<dbReference type="Proteomes" id="UP000051999">
    <property type="component" value="Unassembled WGS sequence"/>
</dbReference>
<dbReference type="EMBL" id="AZFF01000003">
    <property type="protein sequence ID" value="KRL56664.1"/>
    <property type="molecule type" value="Genomic_DNA"/>
</dbReference>
<dbReference type="STRING" id="1114972.FD35_GL001763"/>
<keyword evidence="1" id="KW-1188">Viral release from host cell</keyword>
<dbReference type="InterPro" id="IPR038713">
    <property type="entry name" value="Terminase_Gp1_N_sf"/>
</dbReference>
<keyword evidence="4" id="KW-1185">Reference proteome</keyword>
<dbReference type="GO" id="GO:0051276">
    <property type="term" value="P:chromosome organization"/>
    <property type="evidence" value="ECO:0007669"/>
    <property type="project" value="InterPro"/>
</dbReference>
<comment type="caution">
    <text evidence="3">The sequence shown here is derived from an EMBL/GenBank/DDBJ whole genome shotgun (WGS) entry which is preliminary data.</text>
</comment>
<dbReference type="OrthoDB" id="7358785at2"/>
<organism evidence="3 4">
    <name type="scientific">Furfurilactobacillus rossiae DSM 15814</name>
    <dbReference type="NCBI Taxonomy" id="1114972"/>
    <lineage>
        <taxon>Bacteria</taxon>
        <taxon>Bacillati</taxon>
        <taxon>Bacillota</taxon>
        <taxon>Bacilli</taxon>
        <taxon>Lactobacillales</taxon>
        <taxon>Lactobacillaceae</taxon>
        <taxon>Furfurilactobacillus</taxon>
    </lineage>
</organism>
<evidence type="ECO:0000313" key="4">
    <source>
        <dbReference type="Proteomes" id="UP000051999"/>
    </source>
</evidence>
<reference evidence="3 4" key="1">
    <citation type="journal article" date="2015" name="Genome Announc.">
        <title>Expanding the biotechnology potential of lactobacilli through comparative genomics of 213 strains and associated genera.</title>
        <authorList>
            <person name="Sun Z."/>
            <person name="Harris H.M."/>
            <person name="McCann A."/>
            <person name="Guo C."/>
            <person name="Argimon S."/>
            <person name="Zhang W."/>
            <person name="Yang X."/>
            <person name="Jeffery I.B."/>
            <person name="Cooney J.C."/>
            <person name="Kagawa T.F."/>
            <person name="Liu W."/>
            <person name="Song Y."/>
            <person name="Salvetti E."/>
            <person name="Wrobel A."/>
            <person name="Rasinkangas P."/>
            <person name="Parkhill J."/>
            <person name="Rea M.C."/>
            <person name="O'Sullivan O."/>
            <person name="Ritari J."/>
            <person name="Douillard F.P."/>
            <person name="Paul Ross R."/>
            <person name="Yang R."/>
            <person name="Briner A.E."/>
            <person name="Felis G.E."/>
            <person name="de Vos W.M."/>
            <person name="Barrangou R."/>
            <person name="Klaenhammer T.R."/>
            <person name="Caufield P.W."/>
            <person name="Cui Y."/>
            <person name="Zhang H."/>
            <person name="O'Toole P.W."/>
        </authorList>
    </citation>
    <scope>NUCLEOTIDE SEQUENCE [LARGE SCALE GENOMIC DNA]</scope>
    <source>
        <strain evidence="3 4">DSM 15814</strain>
    </source>
</reference>
<proteinExistence type="predicted"/>
<dbReference type="InterPro" id="IPR005335">
    <property type="entry name" value="Terminase_ssu"/>
</dbReference>
<dbReference type="PATRIC" id="fig|1114972.6.peg.1798"/>
<dbReference type="PANTHER" id="PTHR41328:SF2">
    <property type="entry name" value="TERMINASE SMALL SUBUNIT"/>
    <property type="match status" value="1"/>
</dbReference>
<keyword evidence="2" id="KW-0231">Viral genome packaging</keyword>
<dbReference type="eggNOG" id="COG3728">
    <property type="taxonomic scope" value="Bacteria"/>
</dbReference>
<gene>
    <name evidence="3" type="ORF">FD35_GL001763</name>
</gene>
<dbReference type="RefSeq" id="WP_017262311.1">
    <property type="nucleotide sequence ID" value="NZ_AUAW01000005.1"/>
</dbReference>
<dbReference type="Pfam" id="PF03592">
    <property type="entry name" value="Terminase_2"/>
    <property type="match status" value="1"/>
</dbReference>
<evidence type="ECO:0000256" key="2">
    <source>
        <dbReference type="ARBA" id="ARBA00023219"/>
    </source>
</evidence>
<dbReference type="Gene3D" id="1.10.10.1400">
    <property type="entry name" value="Terminase, small subunit, N-terminal DNA-binding domain, HTH motif"/>
    <property type="match status" value="1"/>
</dbReference>
<protein>
    <recommendedName>
        <fullName evidence="5">Terminase small subunit</fullName>
    </recommendedName>
</protein>
<sequence>MTKLTEKQQKFADEYLQTLNAADAYRKAGYAAKTNATQRANASRLLTNANVSAYLATRLSELKLNEKMSQEEVIERLTNIARGTPTTTAFKRIDKTKRDDDGNPVIEYDTETTVAPDTGSQLQALEDLGKYYKLFTERQEINARVGPVTITDDIPDKGVDGDG</sequence>
<accession>A0A0R1RUD7</accession>
<dbReference type="PANTHER" id="PTHR41328">
    <property type="entry name" value="TERMINASE SMALL SUBUNIT-RELATED"/>
    <property type="match status" value="1"/>
</dbReference>
<dbReference type="InterPro" id="IPR052404">
    <property type="entry name" value="SPP1-like_terminase"/>
</dbReference>
<evidence type="ECO:0008006" key="5">
    <source>
        <dbReference type="Google" id="ProtNLM"/>
    </source>
</evidence>
<evidence type="ECO:0000256" key="1">
    <source>
        <dbReference type="ARBA" id="ARBA00022612"/>
    </source>
</evidence>
<name>A0A0R1RUD7_9LACO</name>
<evidence type="ECO:0000313" key="3">
    <source>
        <dbReference type="EMBL" id="KRL56664.1"/>
    </source>
</evidence>